<dbReference type="STRING" id="1586287.BBK82_32225"/>
<dbReference type="OrthoDB" id="3444999at2"/>
<protein>
    <submittedName>
        <fullName evidence="1">Uncharacterized protein</fullName>
    </submittedName>
</protein>
<dbReference type="AlphaFoldDB" id="A0A1B2HQK9"/>
<evidence type="ECO:0000313" key="2">
    <source>
        <dbReference type="Proteomes" id="UP000093053"/>
    </source>
</evidence>
<gene>
    <name evidence="1" type="ORF">BBK82_32225</name>
</gene>
<sequence>MNRGNDASAVHFLLSLIDRQDAAAIRRRLGLGEPQRRTGEDAARELSRLGAPRSVLLWMLERDDPAVNAIVFHHPQATDTMKRDILRGVPFGAAAGPLPGIEGCMSHWCTHEEPRIEADGDPIGGLREASTMRQARYAVRAIGKQDWAEVAEADLEQPLPGYARWALSQRIDCPQQLRRQFGEHAKFRHRLRTAGIVELREYVEQGRPPEHVLTVLHLGAELFPQQAAEARKMVEPLVRTEIGKHEEAWAVLAQLLPTFTGTVPELVRTSGAVAAV</sequence>
<name>A0A1B2HQK9_9PSEU</name>
<reference evidence="1 2" key="1">
    <citation type="submission" date="2016-07" db="EMBL/GenBank/DDBJ databases">
        <title>Complete genome sequence of the Lentzea guizhouensis DHS C013.</title>
        <authorList>
            <person name="Cao C."/>
        </authorList>
    </citation>
    <scope>NUCLEOTIDE SEQUENCE [LARGE SCALE GENOMIC DNA]</scope>
    <source>
        <strain evidence="1 2">DHS C013</strain>
    </source>
</reference>
<dbReference type="KEGG" id="led:BBK82_32225"/>
<dbReference type="EMBL" id="CP016793">
    <property type="protein sequence ID" value="ANZ40014.1"/>
    <property type="molecule type" value="Genomic_DNA"/>
</dbReference>
<accession>A0A1B2HQK9</accession>
<dbReference type="Proteomes" id="UP000093053">
    <property type="component" value="Chromosome"/>
</dbReference>
<organism evidence="1 2">
    <name type="scientific">Lentzea guizhouensis</name>
    <dbReference type="NCBI Taxonomy" id="1586287"/>
    <lineage>
        <taxon>Bacteria</taxon>
        <taxon>Bacillati</taxon>
        <taxon>Actinomycetota</taxon>
        <taxon>Actinomycetes</taxon>
        <taxon>Pseudonocardiales</taxon>
        <taxon>Pseudonocardiaceae</taxon>
        <taxon>Lentzea</taxon>
    </lineage>
</organism>
<keyword evidence="2" id="KW-1185">Reference proteome</keyword>
<dbReference type="RefSeq" id="WP_065918355.1">
    <property type="nucleotide sequence ID" value="NZ_CP016793.1"/>
</dbReference>
<proteinExistence type="predicted"/>
<evidence type="ECO:0000313" key="1">
    <source>
        <dbReference type="EMBL" id="ANZ40014.1"/>
    </source>
</evidence>